<feature type="region of interest" description="Disordered" evidence="1">
    <location>
        <begin position="42"/>
        <end position="64"/>
    </location>
</feature>
<gene>
    <name evidence="2" type="ORF">CARN4_2014</name>
</gene>
<feature type="compositionally biased region" description="Low complexity" evidence="1">
    <location>
        <begin position="43"/>
        <end position="52"/>
    </location>
</feature>
<dbReference type="EMBL" id="CABO01000021">
    <property type="protein sequence ID" value="CBI01700.1"/>
    <property type="molecule type" value="Genomic_DNA"/>
</dbReference>
<name>E6Q3D9_9ZZZZ</name>
<protein>
    <submittedName>
        <fullName evidence="2">Uncharacterized protein</fullName>
    </submittedName>
</protein>
<organism evidence="2">
    <name type="scientific">mine drainage metagenome</name>
    <dbReference type="NCBI Taxonomy" id="410659"/>
    <lineage>
        <taxon>unclassified sequences</taxon>
        <taxon>metagenomes</taxon>
        <taxon>ecological metagenomes</taxon>
    </lineage>
</organism>
<proteinExistence type="predicted"/>
<comment type="caution">
    <text evidence="2">The sequence shown here is derived from an EMBL/GenBank/DDBJ whole genome shotgun (WGS) entry which is preliminary data.</text>
</comment>
<reference evidence="2" key="1">
    <citation type="submission" date="2009-10" db="EMBL/GenBank/DDBJ databases">
        <title>Diversity of trophic interactions inside an arsenic-rich microbial ecosystem.</title>
        <authorList>
            <person name="Bertin P.N."/>
            <person name="Heinrich-Salmeron A."/>
            <person name="Pelletier E."/>
            <person name="Goulhen-Chollet F."/>
            <person name="Arsene-Ploetze F."/>
            <person name="Gallien S."/>
            <person name="Calteau A."/>
            <person name="Vallenet D."/>
            <person name="Casiot C."/>
            <person name="Chane-Woon-Ming B."/>
            <person name="Giloteaux L."/>
            <person name="Barakat M."/>
            <person name="Bonnefoy V."/>
            <person name="Bruneel O."/>
            <person name="Chandler M."/>
            <person name="Cleiss J."/>
            <person name="Duran R."/>
            <person name="Elbaz-Poulichet F."/>
            <person name="Fonknechten N."/>
            <person name="Lauga B."/>
            <person name="Mornico D."/>
            <person name="Ortet P."/>
            <person name="Schaeffer C."/>
            <person name="Siguier P."/>
            <person name="Alexander Thil Smith A."/>
            <person name="Van Dorsselaer A."/>
            <person name="Weissenbach J."/>
            <person name="Medigue C."/>
            <person name="Le Paslier D."/>
        </authorList>
    </citation>
    <scope>NUCLEOTIDE SEQUENCE</scope>
</reference>
<evidence type="ECO:0000256" key="1">
    <source>
        <dbReference type="SAM" id="MobiDB-lite"/>
    </source>
</evidence>
<evidence type="ECO:0000313" key="2">
    <source>
        <dbReference type="EMBL" id="CBI01700.1"/>
    </source>
</evidence>
<dbReference type="AntiFam" id="ANF00012">
    <property type="entry name" value="tRNA translation"/>
</dbReference>
<sequence length="64" mass="6476">MRIRTADPLHAKQVLYQLSYIPKGAGLDSTQGLAALSKHLGAPRKAGAAGKPSEASFSTGGGGI</sequence>
<accession>E6Q3D9</accession>
<dbReference type="AlphaFoldDB" id="E6Q3D9"/>